<organism evidence="1 2">
    <name type="scientific">Trichinella nativa</name>
    <dbReference type="NCBI Taxonomy" id="6335"/>
    <lineage>
        <taxon>Eukaryota</taxon>
        <taxon>Metazoa</taxon>
        <taxon>Ecdysozoa</taxon>
        <taxon>Nematoda</taxon>
        <taxon>Enoplea</taxon>
        <taxon>Dorylaimia</taxon>
        <taxon>Trichinellida</taxon>
        <taxon>Trichinellidae</taxon>
        <taxon>Trichinella</taxon>
    </lineage>
</organism>
<keyword evidence="2" id="KW-1185">Reference proteome</keyword>
<comment type="caution">
    <text evidence="1">The sequence shown here is derived from an EMBL/GenBank/DDBJ whole genome shotgun (WGS) entry which is preliminary data.</text>
</comment>
<accession>A0A0V1KSH0</accession>
<reference evidence="1 2" key="1">
    <citation type="submission" date="2015-05" db="EMBL/GenBank/DDBJ databases">
        <title>Evolution of Trichinella species and genotypes.</title>
        <authorList>
            <person name="Korhonen P.K."/>
            <person name="Edoardo P."/>
            <person name="Giuseppe L.R."/>
            <person name="Gasser R.B."/>
        </authorList>
    </citation>
    <scope>NUCLEOTIDE SEQUENCE [LARGE SCALE GENOMIC DNA]</scope>
    <source>
        <strain evidence="1">ISS10</strain>
    </source>
</reference>
<dbReference type="EMBL" id="JYDW01000280">
    <property type="protein sequence ID" value="KRZ50070.1"/>
    <property type="molecule type" value="Genomic_DNA"/>
</dbReference>
<evidence type="ECO:0000313" key="2">
    <source>
        <dbReference type="Proteomes" id="UP000054721"/>
    </source>
</evidence>
<proteinExistence type="predicted"/>
<dbReference type="AlphaFoldDB" id="A0A0V1KSH0"/>
<gene>
    <name evidence="1" type="ORF">T02_7223</name>
</gene>
<protein>
    <submittedName>
        <fullName evidence="1">Uncharacterized protein</fullName>
    </submittedName>
</protein>
<sequence length="117" mass="13580">MPSTARPSTFWSDRDHFEKEGRFSSIQAMDHKIRIKGSDLKNSQSECVFSFIMCSAVLQSLRHAHQQRCGQTKRRNNLVGRKWPTHYILNSWNPVLDKVTETWSSSIDNFYGDDVSD</sequence>
<dbReference type="Proteomes" id="UP000054721">
    <property type="component" value="Unassembled WGS sequence"/>
</dbReference>
<name>A0A0V1KSH0_9BILA</name>
<evidence type="ECO:0000313" key="1">
    <source>
        <dbReference type="EMBL" id="KRZ50070.1"/>
    </source>
</evidence>